<accession>A0A8S5TE88</accession>
<organism evidence="1">
    <name type="scientific">Phage sp. ctesc4</name>
    <dbReference type="NCBI Taxonomy" id="2828008"/>
    <lineage>
        <taxon>Viruses</taxon>
    </lineage>
</organism>
<proteinExistence type="predicted"/>
<evidence type="ECO:0000313" key="1">
    <source>
        <dbReference type="EMBL" id="DAF61066.1"/>
    </source>
</evidence>
<name>A0A8S5TE88_9VIRU</name>
<reference evidence="1" key="1">
    <citation type="journal article" date="2021" name="Proc. Natl. Acad. Sci. U.S.A.">
        <title>A Catalog of Tens of Thousands of Viruses from Human Metagenomes Reveals Hidden Associations with Chronic Diseases.</title>
        <authorList>
            <person name="Tisza M.J."/>
            <person name="Buck C.B."/>
        </authorList>
    </citation>
    <scope>NUCLEOTIDE SEQUENCE</scope>
    <source>
        <strain evidence="1">Ctesc4</strain>
    </source>
</reference>
<sequence>MLIVACLRHREGFLRALIALAVLTYWQRA</sequence>
<protein>
    <submittedName>
        <fullName evidence="1">Uncharacterized protein</fullName>
    </submittedName>
</protein>
<dbReference type="EMBL" id="BK032802">
    <property type="protein sequence ID" value="DAF61066.1"/>
    <property type="molecule type" value="Genomic_DNA"/>
</dbReference>